<keyword evidence="1" id="KW-1133">Transmembrane helix</keyword>
<feature type="transmembrane region" description="Helical" evidence="1">
    <location>
        <begin position="20"/>
        <end position="42"/>
    </location>
</feature>
<organism evidence="2 3">
    <name type="scientific">Sulfobacillus thermotolerans</name>
    <dbReference type="NCBI Taxonomy" id="338644"/>
    <lineage>
        <taxon>Bacteria</taxon>
        <taxon>Bacillati</taxon>
        <taxon>Bacillota</taxon>
        <taxon>Clostridia</taxon>
        <taxon>Eubacteriales</taxon>
        <taxon>Clostridiales Family XVII. Incertae Sedis</taxon>
        <taxon>Sulfobacillus</taxon>
    </lineage>
</organism>
<evidence type="ECO:0000313" key="3">
    <source>
        <dbReference type="Proteomes" id="UP000325292"/>
    </source>
</evidence>
<sequence>MAPSSSSIVSRPLSKNPPLIWGMTVKDLMWPVLSLALDAIIWRHDPRGGFVEVLVLTACAALGMALGIVRVHGRSIPSWLLVILLFYLHPRLYLP</sequence>
<dbReference type="Proteomes" id="UP000325292">
    <property type="component" value="Chromosome"/>
</dbReference>
<proteinExistence type="predicted"/>
<gene>
    <name evidence="2" type="ORF">BXT84_08815</name>
</gene>
<feature type="transmembrane region" description="Helical" evidence="1">
    <location>
        <begin position="49"/>
        <end position="70"/>
    </location>
</feature>
<accession>A0ABN5H0F1</accession>
<protein>
    <submittedName>
        <fullName evidence="2">Uncharacterized protein</fullName>
    </submittedName>
</protein>
<evidence type="ECO:0000313" key="2">
    <source>
        <dbReference type="EMBL" id="AUW94039.1"/>
    </source>
</evidence>
<evidence type="ECO:0000256" key="1">
    <source>
        <dbReference type="SAM" id="Phobius"/>
    </source>
</evidence>
<dbReference type="EMBL" id="CP019454">
    <property type="protein sequence ID" value="AUW94039.1"/>
    <property type="molecule type" value="Genomic_DNA"/>
</dbReference>
<keyword evidence="1" id="KW-0812">Transmembrane</keyword>
<feature type="transmembrane region" description="Helical" evidence="1">
    <location>
        <begin position="76"/>
        <end position="94"/>
    </location>
</feature>
<keyword evidence="3" id="KW-1185">Reference proteome</keyword>
<name>A0ABN5H0F1_9FIRM</name>
<reference evidence="2 3" key="1">
    <citation type="journal article" date="2019" name="Sci. Rep.">
        <title>Sulfobacillus thermotolerans: new insights into resistance and metabolic capacities of acidophilic chemolithotrophs.</title>
        <authorList>
            <person name="Panyushkina A.E."/>
            <person name="Babenko V.V."/>
            <person name="Nikitina A.S."/>
            <person name="Selezneva O.V."/>
            <person name="Tsaplina I.A."/>
            <person name="Letarova M.A."/>
            <person name="Kostryukova E.S."/>
            <person name="Letarov A.V."/>
        </authorList>
    </citation>
    <scope>NUCLEOTIDE SEQUENCE [LARGE SCALE GENOMIC DNA]</scope>
    <source>
        <strain evidence="2 3">Kr1</strain>
    </source>
</reference>
<keyword evidence="1" id="KW-0472">Membrane</keyword>